<dbReference type="EMBL" id="LSSL01004715">
    <property type="protein sequence ID" value="OLY79256.1"/>
    <property type="molecule type" value="Genomic_DNA"/>
</dbReference>
<feature type="region of interest" description="Disordered" evidence="1">
    <location>
        <begin position="182"/>
        <end position="205"/>
    </location>
</feature>
<sequence length="205" mass="22997">MLNFGSHNKHKALTNIPGFENDDLDPKDVPISDLKNTEVSLPIESTLDISVPESDDALSIYTFNSDDISEQQDKFKTLKDAFGKTKDFLYRSTVNNESSNTIQSRVGEIFSKFKIENPLQFPFSITKSSPFKRPTNSAKAKSSFRLNDSHFGWLNGIEVDDEFWTGNSFSVLTSKISKKIYSDSNPKDSPNIVITDIESDVPQQG</sequence>
<evidence type="ECO:0000313" key="3">
    <source>
        <dbReference type="Proteomes" id="UP000187455"/>
    </source>
</evidence>
<protein>
    <submittedName>
        <fullName evidence="2">Uncharacterized protein</fullName>
    </submittedName>
</protein>
<accession>A0A1R0GQV3</accession>
<dbReference type="OrthoDB" id="5618288at2759"/>
<gene>
    <name evidence="2" type="ORF">AYI68_g6676</name>
</gene>
<evidence type="ECO:0000313" key="2">
    <source>
        <dbReference type="EMBL" id="OLY79256.1"/>
    </source>
</evidence>
<keyword evidence="3" id="KW-1185">Reference proteome</keyword>
<reference evidence="2 3" key="1">
    <citation type="journal article" date="2016" name="Mol. Biol. Evol.">
        <title>Genome-Wide Survey of Gut Fungi (Harpellales) Reveals the First Horizontally Transferred Ubiquitin Gene from a Mosquito Host.</title>
        <authorList>
            <person name="Wang Y."/>
            <person name="White M.M."/>
            <person name="Kvist S."/>
            <person name="Moncalvo J.M."/>
        </authorList>
    </citation>
    <scope>NUCLEOTIDE SEQUENCE [LARGE SCALE GENOMIC DNA]</scope>
    <source>
        <strain evidence="2 3">ALG-7-W6</strain>
    </source>
</reference>
<proteinExistence type="predicted"/>
<dbReference type="AlphaFoldDB" id="A0A1R0GQV3"/>
<name>A0A1R0GQV3_9FUNG</name>
<dbReference type="Proteomes" id="UP000187455">
    <property type="component" value="Unassembled WGS sequence"/>
</dbReference>
<evidence type="ECO:0000256" key="1">
    <source>
        <dbReference type="SAM" id="MobiDB-lite"/>
    </source>
</evidence>
<organism evidence="2 3">
    <name type="scientific">Smittium mucronatum</name>
    <dbReference type="NCBI Taxonomy" id="133383"/>
    <lineage>
        <taxon>Eukaryota</taxon>
        <taxon>Fungi</taxon>
        <taxon>Fungi incertae sedis</taxon>
        <taxon>Zoopagomycota</taxon>
        <taxon>Kickxellomycotina</taxon>
        <taxon>Harpellomycetes</taxon>
        <taxon>Harpellales</taxon>
        <taxon>Legeriomycetaceae</taxon>
        <taxon>Smittium</taxon>
    </lineage>
</organism>
<comment type="caution">
    <text evidence="2">The sequence shown here is derived from an EMBL/GenBank/DDBJ whole genome shotgun (WGS) entry which is preliminary data.</text>
</comment>